<evidence type="ECO:0000256" key="2">
    <source>
        <dbReference type="ARBA" id="ARBA00022980"/>
    </source>
</evidence>
<dbReference type="InterPro" id="IPR038716">
    <property type="entry name" value="P1/P2_N_sf"/>
</dbReference>
<dbReference type="STRING" id="1805483.A0A177EDM2"/>
<dbReference type="RefSeq" id="XP_067543941.1">
    <property type="nucleotide sequence ID" value="XM_067688753.1"/>
</dbReference>
<dbReference type="EMBL" id="LTDL01000041">
    <property type="protein sequence ID" value="OAG29262.1"/>
    <property type="molecule type" value="Genomic_DNA"/>
</dbReference>
<protein>
    <submittedName>
        <fullName evidence="5">Large subunit ribosomal protein LP1</fullName>
    </submittedName>
</protein>
<keyword evidence="3" id="KW-0687">Ribonucleoprotein</keyword>
<feature type="region of interest" description="Disordered" evidence="4">
    <location>
        <begin position="65"/>
        <end position="99"/>
    </location>
</feature>
<evidence type="ECO:0000256" key="1">
    <source>
        <dbReference type="ARBA" id="ARBA00005436"/>
    </source>
</evidence>
<comment type="caution">
    <text evidence="5">The sequence shown here is derived from an EMBL/GenBank/DDBJ whole genome shotgun (WGS) entry which is preliminary data.</text>
</comment>
<proteinExistence type="inferred from homology"/>
<dbReference type="GeneID" id="93647685"/>
<name>A0A177EDM2_9MICR</name>
<evidence type="ECO:0000256" key="3">
    <source>
        <dbReference type="ARBA" id="ARBA00023274"/>
    </source>
</evidence>
<dbReference type="Proteomes" id="UP000185944">
    <property type="component" value="Unassembled WGS sequence"/>
</dbReference>
<evidence type="ECO:0000256" key="4">
    <source>
        <dbReference type="SAM" id="MobiDB-lite"/>
    </source>
</evidence>
<gene>
    <name evidence="5" type="ORF">NEDG_01335</name>
</gene>
<dbReference type="Pfam" id="PF00428">
    <property type="entry name" value="Ribosomal_60s"/>
    <property type="match status" value="1"/>
</dbReference>
<sequence length="99" mass="10837">MIDQKDICVLSTLLLHSTKQEVTKQNIMKVANYLDISVDSYLLELFSQLSSEKLDSLIANPSAGTAAVSQAAAPEAEKKEAAPEEDDEEEEGSDNFDLF</sequence>
<keyword evidence="2 5" id="KW-0689">Ribosomal protein</keyword>
<dbReference type="VEuPathDB" id="MicrosporidiaDB:NEDG_01335"/>
<evidence type="ECO:0000313" key="5">
    <source>
        <dbReference type="EMBL" id="OAG29262.1"/>
    </source>
</evidence>
<evidence type="ECO:0000313" key="6">
    <source>
        <dbReference type="Proteomes" id="UP000185944"/>
    </source>
</evidence>
<dbReference type="GO" id="GO:1990904">
    <property type="term" value="C:ribonucleoprotein complex"/>
    <property type="evidence" value="ECO:0007669"/>
    <property type="project" value="UniProtKB-KW"/>
</dbReference>
<dbReference type="Gene3D" id="1.10.10.1410">
    <property type="match status" value="1"/>
</dbReference>
<feature type="compositionally biased region" description="Acidic residues" evidence="4">
    <location>
        <begin position="83"/>
        <end position="99"/>
    </location>
</feature>
<accession>A0A177EDM2</accession>
<organism evidence="5 6">
    <name type="scientific">Nematocida displodere</name>
    <dbReference type="NCBI Taxonomy" id="1805483"/>
    <lineage>
        <taxon>Eukaryota</taxon>
        <taxon>Fungi</taxon>
        <taxon>Fungi incertae sedis</taxon>
        <taxon>Microsporidia</taxon>
        <taxon>Nematocida</taxon>
    </lineage>
</organism>
<reference evidence="5 6" key="1">
    <citation type="submission" date="2016-02" db="EMBL/GenBank/DDBJ databases">
        <title>Discovery of a natural microsporidian pathogen with a broad tissue tropism in Caenorhabditis elegans.</title>
        <authorList>
            <person name="Luallen R.J."/>
            <person name="Reinke A.W."/>
            <person name="Tong L."/>
            <person name="Botts M.R."/>
            <person name="Felix M.-A."/>
            <person name="Troemel E.R."/>
        </authorList>
    </citation>
    <scope>NUCLEOTIDE SEQUENCE [LARGE SCALE GENOMIC DNA]</scope>
    <source>
        <strain evidence="5 6">JUm2807</strain>
    </source>
</reference>
<comment type="similarity">
    <text evidence="1">Belongs to the eukaryotic ribosomal protein P1/P2 family.</text>
</comment>
<dbReference type="AlphaFoldDB" id="A0A177EDM2"/>
<dbReference type="GO" id="GO:0005840">
    <property type="term" value="C:ribosome"/>
    <property type="evidence" value="ECO:0007669"/>
    <property type="project" value="UniProtKB-KW"/>
</dbReference>
<feature type="compositionally biased region" description="Low complexity" evidence="4">
    <location>
        <begin position="65"/>
        <end position="74"/>
    </location>
</feature>
<dbReference type="OrthoDB" id="2194681at2759"/>
<keyword evidence="6" id="KW-1185">Reference proteome</keyword>